<reference evidence="1" key="1">
    <citation type="submission" date="2021-02" db="EMBL/GenBank/DDBJ databases">
        <authorList>
            <person name="Nowell W R."/>
        </authorList>
    </citation>
    <scope>NUCLEOTIDE SEQUENCE</scope>
</reference>
<organism evidence="1 2">
    <name type="scientific">Adineta ricciae</name>
    <name type="common">Rotifer</name>
    <dbReference type="NCBI Taxonomy" id="249248"/>
    <lineage>
        <taxon>Eukaryota</taxon>
        <taxon>Metazoa</taxon>
        <taxon>Spiralia</taxon>
        <taxon>Gnathifera</taxon>
        <taxon>Rotifera</taxon>
        <taxon>Eurotatoria</taxon>
        <taxon>Bdelloidea</taxon>
        <taxon>Adinetida</taxon>
        <taxon>Adinetidae</taxon>
        <taxon>Adineta</taxon>
    </lineage>
</organism>
<gene>
    <name evidence="1" type="ORF">EDS130_LOCUS3957</name>
</gene>
<proteinExistence type="predicted"/>
<dbReference type="AlphaFoldDB" id="A0A813RNI8"/>
<sequence>MEVNLVLLERFSYAKRSLVAGWKSIISVLNHSFRYIFYFSSSNNICIPANDSFNYNTRPDISVHDREGKAGIALRLSVYVTDANNCTPLVNTHSPQILYKGELVPKQKYVLFSFDSCTNSINSHTYTYMYKGNTCLSTLLSKQQHQLYTHQGQKIYLQTKRSSRIHARFRT</sequence>
<comment type="caution">
    <text evidence="1">The sequence shown here is derived from an EMBL/GenBank/DDBJ whole genome shotgun (WGS) entry which is preliminary data.</text>
</comment>
<protein>
    <submittedName>
        <fullName evidence="1">Uncharacterized protein</fullName>
    </submittedName>
</protein>
<evidence type="ECO:0000313" key="1">
    <source>
        <dbReference type="EMBL" id="CAF0783365.1"/>
    </source>
</evidence>
<dbReference type="Proteomes" id="UP000663852">
    <property type="component" value="Unassembled WGS sequence"/>
</dbReference>
<accession>A0A813RNI8</accession>
<name>A0A813RNI8_ADIRI</name>
<dbReference type="EMBL" id="CAJNOJ010000010">
    <property type="protein sequence ID" value="CAF0783365.1"/>
    <property type="molecule type" value="Genomic_DNA"/>
</dbReference>
<evidence type="ECO:0000313" key="2">
    <source>
        <dbReference type="Proteomes" id="UP000663852"/>
    </source>
</evidence>